<dbReference type="InterPro" id="IPR007400">
    <property type="entry name" value="PrpF-like"/>
</dbReference>
<dbReference type="PANTHER" id="PTHR43709">
    <property type="entry name" value="ACONITATE ISOMERASE-RELATED"/>
    <property type="match status" value="1"/>
</dbReference>
<accession>A0ABU0JLR9</accession>
<dbReference type="Gene3D" id="3.10.310.10">
    <property type="entry name" value="Diaminopimelate Epimerase, Chain A, domain 1"/>
    <property type="match status" value="2"/>
</dbReference>
<gene>
    <name evidence="3" type="ORF">QO011_008266</name>
</gene>
<dbReference type="RefSeq" id="WP_307286145.1">
    <property type="nucleotide sequence ID" value="NZ_JAUSVX010000031.1"/>
</dbReference>
<dbReference type="SUPFAM" id="SSF54506">
    <property type="entry name" value="Diaminopimelate epimerase-like"/>
    <property type="match status" value="2"/>
</dbReference>
<dbReference type="Pfam" id="PF04303">
    <property type="entry name" value="PrpF"/>
    <property type="match status" value="1"/>
</dbReference>
<proteinExistence type="inferred from homology"/>
<dbReference type="PANTHER" id="PTHR43709:SF2">
    <property type="entry name" value="DUF453 DOMAIN PROTEIN (AFU_ORTHOLOGUE AFUA_6G00360)"/>
    <property type="match status" value="1"/>
</dbReference>
<comment type="similarity">
    <text evidence="1">Belongs to the PrpF family.</text>
</comment>
<sequence>MPQLSVPAVYVRGGTSRALVFRAQDLPEDARLRDAIILAALGSPDPNKRQLDGLGGAISSLSKVAIVAPASRPDADVDYTFGQVAIDAPIVGYRGNCGNISAAIGPFAVDEGMVATTGDTARVRIHNTNTGKIIVSDFPLQDGRAAVDGDFELPGVAGTGAPVRLSFLDPGGAVTGRLLPTGAPVERLDLPGFGAIAVSLVDAANPVVFVAADTLGLDGTERPSDLEQDAGLMKAFEDLRVAAALRMGIAADEDEARRRVRNLPQVGIVSRPATARTASGGTICADDVHITTRMISAGQPHRASPLTGAMCLAVAMRIAGTLPHGLARPSDEGRDMIIGHPSGTLPVAARVTNGPEPHAREAVVYRTSRRLMEGRVLVPRSALGRADT</sequence>
<name>A0ABU0JLR9_9HYPH</name>
<reference evidence="3 4" key="1">
    <citation type="submission" date="2023-07" db="EMBL/GenBank/DDBJ databases">
        <title>Genomic Encyclopedia of Type Strains, Phase IV (KMG-IV): sequencing the most valuable type-strain genomes for metagenomic binning, comparative biology and taxonomic classification.</title>
        <authorList>
            <person name="Goeker M."/>
        </authorList>
    </citation>
    <scope>NUCLEOTIDE SEQUENCE [LARGE SCALE GENOMIC DNA]</scope>
    <source>
        <strain evidence="3 4">DSM 19619</strain>
    </source>
</reference>
<comment type="caution">
    <text evidence="3">The sequence shown here is derived from an EMBL/GenBank/DDBJ whole genome shotgun (WGS) entry which is preliminary data.</text>
</comment>
<evidence type="ECO:0000313" key="4">
    <source>
        <dbReference type="Proteomes" id="UP001242480"/>
    </source>
</evidence>
<keyword evidence="2" id="KW-0413">Isomerase</keyword>
<dbReference type="EMBL" id="JAUSVX010000031">
    <property type="protein sequence ID" value="MDQ0475224.1"/>
    <property type="molecule type" value="Genomic_DNA"/>
</dbReference>
<organism evidence="3 4">
    <name type="scientific">Labrys wisconsinensis</name>
    <dbReference type="NCBI Taxonomy" id="425677"/>
    <lineage>
        <taxon>Bacteria</taxon>
        <taxon>Pseudomonadati</taxon>
        <taxon>Pseudomonadota</taxon>
        <taxon>Alphaproteobacteria</taxon>
        <taxon>Hyphomicrobiales</taxon>
        <taxon>Xanthobacteraceae</taxon>
        <taxon>Labrys</taxon>
    </lineage>
</organism>
<evidence type="ECO:0000256" key="2">
    <source>
        <dbReference type="ARBA" id="ARBA00023235"/>
    </source>
</evidence>
<keyword evidence="4" id="KW-1185">Reference proteome</keyword>
<evidence type="ECO:0000313" key="3">
    <source>
        <dbReference type="EMBL" id="MDQ0475224.1"/>
    </source>
</evidence>
<protein>
    <submittedName>
        <fullName evidence="3">2-methylaconitate cis-trans-isomerase PrpF</fullName>
    </submittedName>
</protein>
<evidence type="ECO:0000256" key="1">
    <source>
        <dbReference type="ARBA" id="ARBA00007673"/>
    </source>
</evidence>
<dbReference type="Proteomes" id="UP001242480">
    <property type="component" value="Unassembled WGS sequence"/>
</dbReference>